<feature type="transmembrane region" description="Helical" evidence="18">
    <location>
        <begin position="124"/>
        <end position="148"/>
    </location>
</feature>
<name>A0ABP7TSK4_9PSEU</name>
<dbReference type="InterPro" id="IPR000883">
    <property type="entry name" value="Cyt_C_Oxase_1"/>
</dbReference>
<feature type="transmembrane region" description="Helical" evidence="18">
    <location>
        <begin position="205"/>
        <end position="233"/>
    </location>
</feature>
<feature type="domain" description="Cytochrome oxidase subunit I profile" evidence="20">
    <location>
        <begin position="24"/>
        <end position="534"/>
    </location>
</feature>
<evidence type="ECO:0000259" key="20">
    <source>
        <dbReference type="PROSITE" id="PS50855"/>
    </source>
</evidence>
<dbReference type="InterPro" id="IPR036927">
    <property type="entry name" value="Cyt_c_oxase-like_su1_sf"/>
</dbReference>
<evidence type="ECO:0000313" key="22">
    <source>
        <dbReference type="Proteomes" id="UP001501747"/>
    </source>
</evidence>
<comment type="caution">
    <text evidence="21">The sequence shown here is derived from an EMBL/GenBank/DDBJ whole genome shotgun (WGS) entry which is preliminary data.</text>
</comment>
<keyword evidence="10 17" id="KW-0249">Electron transport</keyword>
<evidence type="ECO:0000256" key="10">
    <source>
        <dbReference type="ARBA" id="ARBA00022982"/>
    </source>
</evidence>
<dbReference type="Gene3D" id="1.20.210.10">
    <property type="entry name" value="Cytochrome c oxidase-like, subunit I domain"/>
    <property type="match status" value="1"/>
</dbReference>
<keyword evidence="11 18" id="KW-1133">Transmembrane helix</keyword>
<feature type="compositionally biased region" description="Basic and acidic residues" evidence="19">
    <location>
        <begin position="578"/>
        <end position="587"/>
    </location>
</feature>
<evidence type="ECO:0000256" key="3">
    <source>
        <dbReference type="ARBA" id="ARBA00009578"/>
    </source>
</evidence>
<evidence type="ECO:0000256" key="1">
    <source>
        <dbReference type="ARBA" id="ARBA00004141"/>
    </source>
</evidence>
<comment type="function">
    <text evidence="15 18">Cytochrome c oxidase is the component of the respiratory chain that catalyzes the reduction of oxygen to water. Subunits 1-3 form the functional core of the enzyme complex. CO I is the catalytic subunit of the enzyme. Electrons originating in cytochrome c are transferred via the copper A center of subunit 2 and heme A of subunit 1 to the bimetallic center formed by heme A3 and copper B.</text>
</comment>
<feature type="region of interest" description="Disordered" evidence="19">
    <location>
        <begin position="562"/>
        <end position="587"/>
    </location>
</feature>
<evidence type="ECO:0000256" key="7">
    <source>
        <dbReference type="ARBA" id="ARBA00022692"/>
    </source>
</evidence>
<dbReference type="CDD" id="cd01662">
    <property type="entry name" value="Ubiquinol_Oxidase_I"/>
    <property type="match status" value="1"/>
</dbReference>
<keyword evidence="9" id="KW-1278">Translocase</keyword>
<organism evidence="21 22">
    <name type="scientific">Allokutzneria multivorans</name>
    <dbReference type="NCBI Taxonomy" id="1142134"/>
    <lineage>
        <taxon>Bacteria</taxon>
        <taxon>Bacillati</taxon>
        <taxon>Actinomycetota</taxon>
        <taxon>Actinomycetes</taxon>
        <taxon>Pseudonocardiales</taxon>
        <taxon>Pseudonocardiaceae</taxon>
        <taxon>Allokutzneria</taxon>
    </lineage>
</organism>
<evidence type="ECO:0000313" key="21">
    <source>
        <dbReference type="EMBL" id="GAA4029854.1"/>
    </source>
</evidence>
<keyword evidence="5 17" id="KW-0349">Heme</keyword>
<keyword evidence="12 18" id="KW-0408">Iron</keyword>
<evidence type="ECO:0000256" key="16">
    <source>
        <dbReference type="ARBA" id="ARBA00047816"/>
    </source>
</evidence>
<evidence type="ECO:0000256" key="19">
    <source>
        <dbReference type="SAM" id="MobiDB-lite"/>
    </source>
</evidence>
<dbReference type="SUPFAM" id="SSF81442">
    <property type="entry name" value="Cytochrome c oxidase subunit I-like"/>
    <property type="match status" value="1"/>
</dbReference>
<comment type="catalytic activity">
    <reaction evidence="16 18">
        <text>4 Fe(II)-[cytochrome c] + O2 + 8 H(+)(in) = 4 Fe(III)-[cytochrome c] + 2 H2O + 4 H(+)(out)</text>
        <dbReference type="Rhea" id="RHEA:11436"/>
        <dbReference type="Rhea" id="RHEA-COMP:10350"/>
        <dbReference type="Rhea" id="RHEA-COMP:14399"/>
        <dbReference type="ChEBI" id="CHEBI:15377"/>
        <dbReference type="ChEBI" id="CHEBI:15378"/>
        <dbReference type="ChEBI" id="CHEBI:15379"/>
        <dbReference type="ChEBI" id="CHEBI:29033"/>
        <dbReference type="ChEBI" id="CHEBI:29034"/>
        <dbReference type="EC" id="7.1.1.9"/>
    </reaction>
</comment>
<evidence type="ECO:0000256" key="5">
    <source>
        <dbReference type="ARBA" id="ARBA00022617"/>
    </source>
</evidence>
<keyword evidence="4 17" id="KW-0813">Transport</keyword>
<dbReference type="InterPro" id="IPR014241">
    <property type="entry name" value="Cyt_c_oxidase_su1_bac"/>
</dbReference>
<feature type="transmembrane region" description="Helical" evidence="18">
    <location>
        <begin position="168"/>
        <end position="193"/>
    </location>
</feature>
<accession>A0ABP7TSK4</accession>
<sequence>MTAVAPQPIATRPYPTRDSVKGSFLLRMFSTTDHKQIGIMYIVTAMAFFLVGGVMAMLMRTELAVPGMQVLSQEQYNQLFTMHGTVMLLLYATPIVFGFANFIMPLQIGSPDVAFPRLNAFSYWLYLFGGLIVMAGFITPGGAADFGWFAYTPLSDAIHSPGVGADLWISGLVVGGLGTILGAVNMITTVICLRAPGMTMYRMPIFTWNILITSLLVLIAFPILTAALLGLLADRHLGAHVFDPANGGVILWQHLFWFFGHPEVYIVALPFFGIVSEIFPVFSRKPIFGYKGLVWATLGIAALSVAVWAHHMYATGAVLLPFFAFMTFLIAVPTGVKFFNWIGTMWKGQLTFETPMLFSIGFIVTFLFGGLSGVLLAAPAIDFHVSDSYFVVAHFHYVLYGTIAFATFAGIYFWFPKMTGRMMDEPLGKLHFWTTFIGFHLTFLVQHWLGNEGMPRRYADYIPTDGFTTLNMISTIGAYILGASMLPFLWNAFKSYRYGEVVTVDDPWGYGNSLEWATSCPPPRHNFTELPRIRSERPAFELHYPHMVERFRAEAHIGGKHGKAAPSEVAAAAVQPDDETKGDPKAK</sequence>
<feature type="transmembrane region" description="Helical" evidence="18">
    <location>
        <begin position="397"/>
        <end position="415"/>
    </location>
</feature>
<dbReference type="InterPro" id="IPR023616">
    <property type="entry name" value="Cyt_c_oxase-like_su1_dom"/>
</dbReference>
<evidence type="ECO:0000256" key="15">
    <source>
        <dbReference type="ARBA" id="ARBA00025218"/>
    </source>
</evidence>
<dbReference type="EC" id="7.1.1.9" evidence="18"/>
<evidence type="ECO:0000256" key="2">
    <source>
        <dbReference type="ARBA" id="ARBA00004673"/>
    </source>
</evidence>
<evidence type="ECO:0000256" key="17">
    <source>
        <dbReference type="RuleBase" id="RU000370"/>
    </source>
</evidence>
<dbReference type="PANTHER" id="PTHR10422:SF18">
    <property type="entry name" value="CYTOCHROME C OXIDASE SUBUNIT 1"/>
    <property type="match status" value="1"/>
</dbReference>
<keyword evidence="14 18" id="KW-0472">Membrane</keyword>
<evidence type="ECO:0000256" key="14">
    <source>
        <dbReference type="ARBA" id="ARBA00023136"/>
    </source>
</evidence>
<comment type="subcellular location">
    <subcellularLocation>
        <location evidence="18">Cell membrane</location>
        <topology evidence="18">Multi-pass membrane protein</topology>
    </subcellularLocation>
    <subcellularLocation>
        <location evidence="1">Membrane</location>
        <topology evidence="1">Multi-pass membrane protein</topology>
    </subcellularLocation>
</comment>
<evidence type="ECO:0000256" key="8">
    <source>
        <dbReference type="ARBA" id="ARBA00022723"/>
    </source>
</evidence>
<feature type="transmembrane region" description="Helical" evidence="18">
    <location>
        <begin position="319"/>
        <end position="343"/>
    </location>
</feature>
<keyword evidence="6 17" id="KW-0679">Respiratory chain</keyword>
<dbReference type="EMBL" id="BAABAL010000019">
    <property type="protein sequence ID" value="GAA4029854.1"/>
    <property type="molecule type" value="Genomic_DNA"/>
</dbReference>
<reference evidence="22" key="1">
    <citation type="journal article" date="2019" name="Int. J. Syst. Evol. Microbiol.">
        <title>The Global Catalogue of Microorganisms (GCM) 10K type strain sequencing project: providing services to taxonomists for standard genome sequencing and annotation.</title>
        <authorList>
            <consortium name="The Broad Institute Genomics Platform"/>
            <consortium name="The Broad Institute Genome Sequencing Center for Infectious Disease"/>
            <person name="Wu L."/>
            <person name="Ma J."/>
        </authorList>
    </citation>
    <scope>NUCLEOTIDE SEQUENCE [LARGE SCALE GENOMIC DNA]</scope>
    <source>
        <strain evidence="22">JCM 17342</strain>
    </source>
</reference>
<feature type="transmembrane region" description="Helical" evidence="18">
    <location>
        <begin position="37"/>
        <end position="59"/>
    </location>
</feature>
<dbReference type="PROSITE" id="PS00077">
    <property type="entry name" value="COX1_CUB"/>
    <property type="match status" value="1"/>
</dbReference>
<dbReference type="NCBIfam" id="TIGR02891">
    <property type="entry name" value="CtaD_CoxA"/>
    <property type="match status" value="1"/>
</dbReference>
<proteinExistence type="inferred from homology"/>
<evidence type="ECO:0000256" key="11">
    <source>
        <dbReference type="ARBA" id="ARBA00022989"/>
    </source>
</evidence>
<evidence type="ECO:0000256" key="13">
    <source>
        <dbReference type="ARBA" id="ARBA00023008"/>
    </source>
</evidence>
<keyword evidence="22" id="KW-1185">Reference proteome</keyword>
<feature type="transmembrane region" description="Helical" evidence="18">
    <location>
        <begin position="294"/>
        <end position="313"/>
    </location>
</feature>
<dbReference type="PRINTS" id="PR01165">
    <property type="entry name" value="CYCOXIDASEI"/>
</dbReference>
<feature type="transmembrane region" description="Helical" evidence="18">
    <location>
        <begin position="264"/>
        <end position="282"/>
    </location>
</feature>
<evidence type="ECO:0000256" key="12">
    <source>
        <dbReference type="ARBA" id="ARBA00023004"/>
    </source>
</evidence>
<gene>
    <name evidence="21" type="primary">ctaD</name>
    <name evidence="21" type="ORF">GCM10022247_63720</name>
</gene>
<keyword evidence="7 17" id="KW-0812">Transmembrane</keyword>
<feature type="transmembrane region" description="Helical" evidence="18">
    <location>
        <begin position="469"/>
        <end position="490"/>
    </location>
</feature>
<feature type="compositionally biased region" description="Low complexity" evidence="19">
    <location>
        <begin position="564"/>
        <end position="573"/>
    </location>
</feature>
<evidence type="ECO:0000256" key="4">
    <source>
        <dbReference type="ARBA" id="ARBA00022448"/>
    </source>
</evidence>
<evidence type="ECO:0000256" key="6">
    <source>
        <dbReference type="ARBA" id="ARBA00022660"/>
    </source>
</evidence>
<feature type="transmembrane region" description="Helical" evidence="18">
    <location>
        <begin position="427"/>
        <end position="449"/>
    </location>
</feature>
<evidence type="ECO:0000256" key="18">
    <source>
        <dbReference type="RuleBase" id="RU363061"/>
    </source>
</evidence>
<keyword evidence="18" id="KW-1003">Cell membrane</keyword>
<feature type="transmembrane region" description="Helical" evidence="18">
    <location>
        <begin position="355"/>
        <end position="377"/>
    </location>
</feature>
<feature type="transmembrane region" description="Helical" evidence="18">
    <location>
        <begin position="79"/>
        <end position="103"/>
    </location>
</feature>
<dbReference type="Proteomes" id="UP001501747">
    <property type="component" value="Unassembled WGS sequence"/>
</dbReference>
<dbReference type="PROSITE" id="PS50855">
    <property type="entry name" value="COX1"/>
    <property type="match status" value="1"/>
</dbReference>
<dbReference type="Pfam" id="PF00115">
    <property type="entry name" value="COX1"/>
    <property type="match status" value="1"/>
</dbReference>
<dbReference type="InterPro" id="IPR023615">
    <property type="entry name" value="Cyt_c_Oxase_su1_BS"/>
</dbReference>
<evidence type="ECO:0000256" key="9">
    <source>
        <dbReference type="ARBA" id="ARBA00022967"/>
    </source>
</evidence>
<keyword evidence="8 18" id="KW-0479">Metal-binding</keyword>
<keyword evidence="13 18" id="KW-0186">Copper</keyword>
<comment type="pathway">
    <text evidence="2 18">Energy metabolism; oxidative phosphorylation.</text>
</comment>
<protein>
    <recommendedName>
        <fullName evidence="18">Cytochrome c oxidase subunit 1</fullName>
        <ecNumber evidence="18">7.1.1.9</ecNumber>
    </recommendedName>
</protein>
<dbReference type="RefSeq" id="WP_086818781.1">
    <property type="nucleotide sequence ID" value="NZ_BAABAL010000019.1"/>
</dbReference>
<comment type="similarity">
    <text evidence="3 17">Belongs to the heme-copper respiratory oxidase family.</text>
</comment>
<dbReference type="PANTHER" id="PTHR10422">
    <property type="entry name" value="CYTOCHROME C OXIDASE SUBUNIT 1"/>
    <property type="match status" value="1"/>
</dbReference>